<dbReference type="OrthoDB" id="9795247at2"/>
<evidence type="ECO:0000313" key="3">
    <source>
        <dbReference type="Proteomes" id="UP000490800"/>
    </source>
</evidence>
<dbReference type="PANTHER" id="PTHR18964">
    <property type="entry name" value="ROK (REPRESSOR, ORF, KINASE) FAMILY"/>
    <property type="match status" value="1"/>
</dbReference>
<dbReference type="EMBL" id="RHLK01000003">
    <property type="protein sequence ID" value="MVO99571.1"/>
    <property type="molecule type" value="Genomic_DNA"/>
</dbReference>
<comment type="caution">
    <text evidence="2">The sequence shown here is derived from an EMBL/GenBank/DDBJ whole genome shotgun (WGS) entry which is preliminary data.</text>
</comment>
<organism evidence="2 3">
    <name type="scientific">Paenibacillus lutrae</name>
    <dbReference type="NCBI Taxonomy" id="2078573"/>
    <lineage>
        <taxon>Bacteria</taxon>
        <taxon>Bacillati</taxon>
        <taxon>Bacillota</taxon>
        <taxon>Bacilli</taxon>
        <taxon>Bacillales</taxon>
        <taxon>Paenibacillaceae</taxon>
        <taxon>Paenibacillus</taxon>
    </lineage>
</organism>
<dbReference type="Pfam" id="PF00480">
    <property type="entry name" value="ROK"/>
    <property type="match status" value="1"/>
</dbReference>
<reference evidence="2 3" key="1">
    <citation type="journal article" date="2019" name="Microorganisms">
        <title>Paenibacillus lutrae sp. nov., A Chitinolytic Species Isolated from A River Otter in Castril Natural Park, Granada, Spain.</title>
        <authorList>
            <person name="Rodriguez M."/>
            <person name="Reina J.C."/>
            <person name="Bejar V."/>
            <person name="Llamas I."/>
        </authorList>
    </citation>
    <scope>NUCLEOTIDE SEQUENCE [LARGE SCALE GENOMIC DNA]</scope>
    <source>
        <strain evidence="2 3">N10</strain>
    </source>
</reference>
<evidence type="ECO:0000256" key="1">
    <source>
        <dbReference type="ARBA" id="ARBA00006479"/>
    </source>
</evidence>
<dbReference type="InterPro" id="IPR043129">
    <property type="entry name" value="ATPase_NBD"/>
</dbReference>
<dbReference type="SUPFAM" id="SSF53067">
    <property type="entry name" value="Actin-like ATPase domain"/>
    <property type="match status" value="1"/>
</dbReference>
<dbReference type="Proteomes" id="UP000490800">
    <property type="component" value="Unassembled WGS sequence"/>
</dbReference>
<dbReference type="RefSeq" id="WP_157334601.1">
    <property type="nucleotide sequence ID" value="NZ_RHLK01000003.1"/>
</dbReference>
<evidence type="ECO:0000313" key="2">
    <source>
        <dbReference type="EMBL" id="MVO99571.1"/>
    </source>
</evidence>
<dbReference type="AlphaFoldDB" id="A0A7X3JZ11"/>
<dbReference type="CDD" id="cd24068">
    <property type="entry name" value="ASKHA_NBD_ROK_FnNanK-like"/>
    <property type="match status" value="1"/>
</dbReference>
<comment type="similarity">
    <text evidence="1">Belongs to the ROK (NagC/XylR) family.</text>
</comment>
<gene>
    <name evidence="2" type="ORF">EDM21_08520</name>
</gene>
<accession>A0A7X3JZ11</accession>
<keyword evidence="3" id="KW-1185">Reference proteome</keyword>
<dbReference type="InterPro" id="IPR000600">
    <property type="entry name" value="ROK"/>
</dbReference>
<sequence>MRKSPPQLYLGVDLGGTAMKGAVIGIDGSFLAEQSVRTPVERGRTGILAALKVLIADLLAQSPGAIEGIGIGSAGRIDAGTGTVLYATDNLPGWTGTAVTAEIAAAFPYPVFTDNDVNVAAIGEGWLGAAEDLTSFAFIALGTGVGGALVADGRLIRGTKGAAGEFGHMLVQPGGIPCNCGQRGCLEQYASGTALNRIARAISPDWDSYIFIEAVRGGNAPAIRAMHEFTRTLAAGLVNVHNLFDPPAILLGGGLIDSRDVWWSPLESALQELTPVEISVRPALLGNRAGILGAARMAMPAYQLNESTGG</sequence>
<name>A0A7X3JZ11_9BACL</name>
<dbReference type="Gene3D" id="3.30.420.40">
    <property type="match status" value="2"/>
</dbReference>
<dbReference type="PANTHER" id="PTHR18964:SF149">
    <property type="entry name" value="BIFUNCTIONAL UDP-N-ACETYLGLUCOSAMINE 2-EPIMERASE_N-ACETYLMANNOSAMINE KINASE"/>
    <property type="match status" value="1"/>
</dbReference>
<proteinExistence type="inferred from homology"/>
<dbReference type="PROSITE" id="PS01125">
    <property type="entry name" value="ROK"/>
    <property type="match status" value="1"/>
</dbReference>
<dbReference type="InterPro" id="IPR049874">
    <property type="entry name" value="ROK_cs"/>
</dbReference>
<protein>
    <submittedName>
        <fullName evidence="2">ROK family protein</fullName>
    </submittedName>
</protein>